<dbReference type="EMBL" id="CAUJNA010000809">
    <property type="protein sequence ID" value="CAJ1381446.1"/>
    <property type="molecule type" value="Genomic_DNA"/>
</dbReference>
<reference evidence="1" key="1">
    <citation type="submission" date="2023-08" db="EMBL/GenBank/DDBJ databases">
        <authorList>
            <person name="Chen Y."/>
            <person name="Shah S."/>
            <person name="Dougan E. K."/>
            <person name="Thang M."/>
            <person name="Chan C."/>
        </authorList>
    </citation>
    <scope>NUCLEOTIDE SEQUENCE</scope>
</reference>
<dbReference type="InterPro" id="IPR036610">
    <property type="entry name" value="PEBP-like_sf"/>
</dbReference>
<comment type="caution">
    <text evidence="1">The sequence shown here is derived from an EMBL/GenBank/DDBJ whole genome shotgun (WGS) entry which is preliminary data.</text>
</comment>
<proteinExistence type="predicted"/>
<evidence type="ECO:0000313" key="2">
    <source>
        <dbReference type="Proteomes" id="UP001178507"/>
    </source>
</evidence>
<dbReference type="Gene3D" id="3.90.280.10">
    <property type="entry name" value="PEBP-like"/>
    <property type="match status" value="1"/>
</dbReference>
<evidence type="ECO:0000313" key="1">
    <source>
        <dbReference type="EMBL" id="CAJ1381446.1"/>
    </source>
</evidence>
<accession>A0AA36I701</accession>
<dbReference type="AlphaFoldDB" id="A0AA36I701"/>
<gene>
    <name evidence="1" type="ORF">EVOR1521_LOCUS9133</name>
</gene>
<name>A0AA36I701_9DINO</name>
<dbReference type="Proteomes" id="UP001178507">
    <property type="component" value="Unassembled WGS sequence"/>
</dbReference>
<keyword evidence="2" id="KW-1185">Reference proteome</keyword>
<dbReference type="SUPFAM" id="SSF49777">
    <property type="entry name" value="PEBP-like"/>
    <property type="match status" value="1"/>
</dbReference>
<protein>
    <submittedName>
        <fullName evidence="1">Uncharacterized protein</fullName>
    </submittedName>
</protein>
<sequence>IYHRPPACASMPALQAIDGTSFVMLQSTSLKRAGDALPRHAYSQNCLAGKNTPPILQAAAVNPNKKLLLLTAVDEDSKPSASAEAPPLWAVANINVAAANQLHKARGDVVVPYQGPDIKDDYIHRIFFRVYEQPRQVPRHLLSDWGQLRSWMQSNRLLGEAARRGGGMSEFLLTAVRKRPNVTAFQDPFAVPLPLPRRQRKHRPADFLGTRPPLMESKICWRAVCFADVVLVFPFWQLRCHVLGSATAF</sequence>
<feature type="non-terminal residue" evidence="1">
    <location>
        <position position="249"/>
    </location>
</feature>
<organism evidence="1 2">
    <name type="scientific">Effrenium voratum</name>
    <dbReference type="NCBI Taxonomy" id="2562239"/>
    <lineage>
        <taxon>Eukaryota</taxon>
        <taxon>Sar</taxon>
        <taxon>Alveolata</taxon>
        <taxon>Dinophyceae</taxon>
        <taxon>Suessiales</taxon>
        <taxon>Symbiodiniaceae</taxon>
        <taxon>Effrenium</taxon>
    </lineage>
</organism>